<comment type="caution">
    <text evidence="1">The sequence shown here is derived from an EMBL/GenBank/DDBJ whole genome shotgun (WGS) entry which is preliminary data.</text>
</comment>
<reference evidence="1 2" key="1">
    <citation type="journal article" date="2022" name="Hortic Res">
        <title>A haplotype resolved chromosomal level avocado genome allows analysis of novel avocado genes.</title>
        <authorList>
            <person name="Nath O."/>
            <person name="Fletcher S.J."/>
            <person name="Hayward A."/>
            <person name="Shaw L.M."/>
            <person name="Masouleh A.K."/>
            <person name="Furtado A."/>
            <person name="Henry R.J."/>
            <person name="Mitter N."/>
        </authorList>
    </citation>
    <scope>NUCLEOTIDE SEQUENCE [LARGE SCALE GENOMIC DNA]</scope>
    <source>
        <strain evidence="2">cv. Hass</strain>
    </source>
</reference>
<dbReference type="EMBL" id="CM056816">
    <property type="protein sequence ID" value="KAJ8633240.1"/>
    <property type="molecule type" value="Genomic_DNA"/>
</dbReference>
<dbReference type="Proteomes" id="UP001234297">
    <property type="component" value="Chromosome 8"/>
</dbReference>
<gene>
    <name evidence="1" type="ORF">MRB53_026576</name>
</gene>
<evidence type="ECO:0000313" key="1">
    <source>
        <dbReference type="EMBL" id="KAJ8633240.1"/>
    </source>
</evidence>
<name>A0ACC2LIE8_PERAE</name>
<accession>A0ACC2LIE8</accession>
<organism evidence="1 2">
    <name type="scientific">Persea americana</name>
    <name type="common">Avocado</name>
    <dbReference type="NCBI Taxonomy" id="3435"/>
    <lineage>
        <taxon>Eukaryota</taxon>
        <taxon>Viridiplantae</taxon>
        <taxon>Streptophyta</taxon>
        <taxon>Embryophyta</taxon>
        <taxon>Tracheophyta</taxon>
        <taxon>Spermatophyta</taxon>
        <taxon>Magnoliopsida</taxon>
        <taxon>Magnoliidae</taxon>
        <taxon>Laurales</taxon>
        <taxon>Lauraceae</taxon>
        <taxon>Persea</taxon>
    </lineage>
</organism>
<protein>
    <submittedName>
        <fullName evidence="1">Uncharacterized protein</fullName>
    </submittedName>
</protein>
<proteinExistence type="predicted"/>
<keyword evidence="2" id="KW-1185">Reference proteome</keyword>
<sequence length="536" mass="59782">MMMDAGCVSASSSSSSSTWSSSGDTQYLHRLQDYTIQDHQRHRYYGDRFIPNRSSMDLEMAHYLLVESGKGKQNKKVASPSKETYGKYLAEVMMMNRTRILSFWSKPSEPTNGIFQENFSDSVLANRVKSSMQRRYIRKAPDRTLDAPGLLDDYNLNLLDWSSRNIVAIALENTMYLWGNGSPLELFSVNAENGPLTSVSWAPDGKYIAVGLNSSVVELWDTTANKKLRTLQGGHRGRVGSLAWNDNILTSGGADSMIINSDIRVRSHIVQTYKGHHQEVCGLKWSSTGRQLASGGKDHLLYIWERSMVSSNSATQQLHRFNSHKATVKALAWCPFQHNMIASGGGSEDHSIKFWNINTGTCLNSINTGSQVCSLLWSKNETELLSSHALIENQLILWKYPSMDEIAELKGHTSTGLFIAQSPDGCTVASAGSEALMFWNVFGTPECIPCFAGEVKKINYLGLYVDKHGLWSRWETSLTSSYLLLFHNALKEDDEDDLKKDLLLLSLICCSSRSGSADGDLYAVQAYCTKYSLLFL</sequence>
<evidence type="ECO:0000313" key="2">
    <source>
        <dbReference type="Proteomes" id="UP001234297"/>
    </source>
</evidence>